<dbReference type="InterPro" id="IPR050210">
    <property type="entry name" value="tRNA_Adenine-N(6)_MTase"/>
</dbReference>
<dbReference type="InterPro" id="IPR022882">
    <property type="entry name" value="tRNA_adenine-N6_MeTrfase"/>
</dbReference>
<accession>W7YAC9</accession>
<dbReference type="OrthoDB" id="5383291at2"/>
<dbReference type="GO" id="GO:0003676">
    <property type="term" value="F:nucleic acid binding"/>
    <property type="evidence" value="ECO:0007669"/>
    <property type="project" value="InterPro"/>
</dbReference>
<comment type="function">
    <text evidence="6">Specifically methylates the adenine in position 37 of tRNA(1)(Val) (anticodon cmo5UAC).</text>
</comment>
<comment type="similarity">
    <text evidence="6">Belongs to the methyltransferase superfamily. tRNA (adenine-N(6)-)-methyltransferase family.</text>
</comment>
<dbReference type="HAMAP" id="MF_01872">
    <property type="entry name" value="tRNA_methyltr_YfiC"/>
    <property type="match status" value="1"/>
</dbReference>
<evidence type="ECO:0000256" key="5">
    <source>
        <dbReference type="ARBA" id="ARBA00022694"/>
    </source>
</evidence>
<organism evidence="8 9">
    <name type="scientific">Saccharicrinis fermentans DSM 9555 = JCM 21142</name>
    <dbReference type="NCBI Taxonomy" id="869213"/>
    <lineage>
        <taxon>Bacteria</taxon>
        <taxon>Pseudomonadati</taxon>
        <taxon>Bacteroidota</taxon>
        <taxon>Bacteroidia</taxon>
        <taxon>Marinilabiliales</taxon>
        <taxon>Marinilabiliaceae</taxon>
        <taxon>Saccharicrinis</taxon>
    </lineage>
</organism>
<evidence type="ECO:0000259" key="7">
    <source>
        <dbReference type="Pfam" id="PF05175"/>
    </source>
</evidence>
<name>W7YAC9_9BACT</name>
<dbReference type="CDD" id="cd02440">
    <property type="entry name" value="AdoMet_MTases"/>
    <property type="match status" value="1"/>
</dbReference>
<dbReference type="PANTHER" id="PTHR47739">
    <property type="entry name" value="TRNA1(VAL) (ADENINE(37)-N6)-METHYLTRANSFERASE"/>
    <property type="match status" value="1"/>
</dbReference>
<dbReference type="AlphaFoldDB" id="W7YAC9"/>
<dbReference type="eggNOG" id="COG4123">
    <property type="taxonomic scope" value="Bacteria"/>
</dbReference>
<dbReference type="Gene3D" id="3.40.50.150">
    <property type="entry name" value="Vaccinia Virus protein VP39"/>
    <property type="match status" value="1"/>
</dbReference>
<dbReference type="STRING" id="869213.GCA_000517085_04651"/>
<evidence type="ECO:0000313" key="9">
    <source>
        <dbReference type="Proteomes" id="UP000019402"/>
    </source>
</evidence>
<comment type="catalytic activity">
    <reaction evidence="6">
        <text>adenosine(37) in tRNA1(Val) + S-adenosyl-L-methionine = N(6)-methyladenosine(37) in tRNA1(Val) + S-adenosyl-L-homocysteine + H(+)</text>
        <dbReference type="Rhea" id="RHEA:43160"/>
        <dbReference type="Rhea" id="RHEA-COMP:10369"/>
        <dbReference type="Rhea" id="RHEA-COMP:10370"/>
        <dbReference type="ChEBI" id="CHEBI:15378"/>
        <dbReference type="ChEBI" id="CHEBI:57856"/>
        <dbReference type="ChEBI" id="CHEBI:59789"/>
        <dbReference type="ChEBI" id="CHEBI:74411"/>
        <dbReference type="ChEBI" id="CHEBI:74449"/>
        <dbReference type="EC" id="2.1.1.223"/>
    </reaction>
</comment>
<keyword evidence="3 6" id="KW-0808">Transferase</keyword>
<dbReference type="PROSITE" id="PS00092">
    <property type="entry name" value="N6_MTASE"/>
    <property type="match status" value="1"/>
</dbReference>
<dbReference type="PRINTS" id="PR00507">
    <property type="entry name" value="N12N6MTFRASE"/>
</dbReference>
<keyword evidence="9" id="KW-1185">Reference proteome</keyword>
<evidence type="ECO:0000256" key="4">
    <source>
        <dbReference type="ARBA" id="ARBA00022691"/>
    </source>
</evidence>
<dbReference type="PANTHER" id="PTHR47739:SF1">
    <property type="entry name" value="TRNA1(VAL) (ADENINE(37)-N6)-METHYLTRANSFERASE"/>
    <property type="match status" value="1"/>
</dbReference>
<evidence type="ECO:0000256" key="1">
    <source>
        <dbReference type="ARBA" id="ARBA00022490"/>
    </source>
</evidence>
<dbReference type="Proteomes" id="UP000019402">
    <property type="component" value="Unassembled WGS sequence"/>
</dbReference>
<dbReference type="GO" id="GO:0016430">
    <property type="term" value="F:tRNA (adenine-N6)-methyltransferase activity"/>
    <property type="evidence" value="ECO:0007669"/>
    <property type="project" value="UniProtKB-UniRule"/>
</dbReference>
<keyword evidence="4 6" id="KW-0949">S-adenosyl-L-methionine</keyword>
<keyword evidence="5 6" id="KW-0819">tRNA processing</keyword>
<dbReference type="EC" id="2.1.1.223" evidence="6"/>
<dbReference type="EMBL" id="BAMD01000047">
    <property type="protein sequence ID" value="GAF04523.1"/>
    <property type="molecule type" value="Genomic_DNA"/>
</dbReference>
<dbReference type="Pfam" id="PF05175">
    <property type="entry name" value="MTS"/>
    <property type="match status" value="1"/>
</dbReference>
<dbReference type="GO" id="GO:0032259">
    <property type="term" value="P:methylation"/>
    <property type="evidence" value="ECO:0007669"/>
    <property type="project" value="UniProtKB-KW"/>
</dbReference>
<dbReference type="InterPro" id="IPR007848">
    <property type="entry name" value="Small_mtfrase_dom"/>
</dbReference>
<comment type="subcellular location">
    <subcellularLocation>
        <location evidence="6">Cytoplasm</location>
    </subcellularLocation>
</comment>
<feature type="domain" description="Methyltransferase small" evidence="7">
    <location>
        <begin position="37"/>
        <end position="119"/>
    </location>
</feature>
<dbReference type="InterPro" id="IPR029063">
    <property type="entry name" value="SAM-dependent_MTases_sf"/>
</dbReference>
<evidence type="ECO:0000256" key="3">
    <source>
        <dbReference type="ARBA" id="ARBA00022679"/>
    </source>
</evidence>
<dbReference type="RefSeq" id="WP_027473821.1">
    <property type="nucleotide sequence ID" value="NZ_BAMD01000047.1"/>
</dbReference>
<evidence type="ECO:0000256" key="2">
    <source>
        <dbReference type="ARBA" id="ARBA00022603"/>
    </source>
</evidence>
<keyword evidence="1 6" id="KW-0963">Cytoplasm</keyword>
<proteinExistence type="inferred from homology"/>
<gene>
    <name evidence="8" type="ORF">JCM21142_83231</name>
</gene>
<dbReference type="InterPro" id="IPR002052">
    <property type="entry name" value="DNA_methylase_N6_adenine_CS"/>
</dbReference>
<evidence type="ECO:0000256" key="6">
    <source>
        <dbReference type="HAMAP-Rule" id="MF_01872"/>
    </source>
</evidence>
<keyword evidence="2 6" id="KW-0489">Methyltransferase</keyword>
<dbReference type="GO" id="GO:0008033">
    <property type="term" value="P:tRNA processing"/>
    <property type="evidence" value="ECO:0007669"/>
    <property type="project" value="UniProtKB-UniRule"/>
</dbReference>
<comment type="caution">
    <text evidence="8">The sequence shown here is derived from an EMBL/GenBank/DDBJ whole genome shotgun (WGS) entry which is preliminary data.</text>
</comment>
<sequence>MANNYFTFKHFTVNQHLAAMKVGTDGVLLGAWAPVEGAKHILDIGTGTGLIALMLAQRNHHAIIDAIDIDDQAYQQALINFQQSAWKKRLKAIHGNLQSYQPKLKYDLIVSNPPYFNHALKNQCQKKAQARHTDSLSYHELIQGVIKNLSKTGRFCVILPADEMESIHQLASYHKLILNNILRVKPTPSKAPKRVILEFSFMHKQLVQNELIIEMFGRHQYSEEYKILTKDFYLAF</sequence>
<reference evidence="8 9" key="1">
    <citation type="journal article" date="2014" name="Genome Announc.">
        <title>Draft Genome Sequence of Cytophaga fermentans JCM 21142T, a Facultative Anaerobe Isolated from Marine Mud.</title>
        <authorList>
            <person name="Starns D."/>
            <person name="Oshima K."/>
            <person name="Suda W."/>
            <person name="Iino T."/>
            <person name="Yuki M."/>
            <person name="Inoue J."/>
            <person name="Kitamura K."/>
            <person name="Iida T."/>
            <person name="Darby A."/>
            <person name="Hattori M."/>
            <person name="Ohkuma M."/>
        </authorList>
    </citation>
    <scope>NUCLEOTIDE SEQUENCE [LARGE SCALE GENOMIC DNA]</scope>
    <source>
        <strain evidence="8 9">JCM 21142</strain>
    </source>
</reference>
<dbReference type="SUPFAM" id="SSF53335">
    <property type="entry name" value="S-adenosyl-L-methionine-dependent methyltransferases"/>
    <property type="match status" value="1"/>
</dbReference>
<evidence type="ECO:0000313" key="8">
    <source>
        <dbReference type="EMBL" id="GAF04523.1"/>
    </source>
</evidence>
<protein>
    <recommendedName>
        <fullName evidence="6">tRNA1(Val) (adenine(37)-N6)-methyltransferase</fullName>
        <ecNumber evidence="6">2.1.1.223</ecNumber>
    </recommendedName>
    <alternativeName>
        <fullName evidence="6">tRNA m6A37 methyltransferase</fullName>
    </alternativeName>
</protein>
<dbReference type="GO" id="GO:0005737">
    <property type="term" value="C:cytoplasm"/>
    <property type="evidence" value="ECO:0007669"/>
    <property type="project" value="UniProtKB-SubCell"/>
</dbReference>